<evidence type="ECO:0000313" key="4">
    <source>
        <dbReference type="Proteomes" id="UP000318288"/>
    </source>
</evidence>
<keyword evidence="4" id="KW-1185">Reference proteome</keyword>
<dbReference type="InterPro" id="IPR036280">
    <property type="entry name" value="Multihaem_cyt_sf"/>
</dbReference>
<dbReference type="Gene3D" id="1.10.1130.10">
    <property type="entry name" value="Flavocytochrome C3, Chain A"/>
    <property type="match status" value="1"/>
</dbReference>
<dbReference type="InterPro" id="IPR023155">
    <property type="entry name" value="Cyt_c-552/4"/>
</dbReference>
<protein>
    <submittedName>
        <fullName evidence="3">Perchlorate reductase subunit gamma</fullName>
    </submittedName>
</protein>
<dbReference type="SUPFAM" id="SSF48695">
    <property type="entry name" value="Multiheme cytochromes"/>
    <property type="match status" value="1"/>
</dbReference>
<comment type="caution">
    <text evidence="3">The sequence shown here is derived from an EMBL/GenBank/DDBJ whole genome shotgun (WGS) entry which is preliminary data.</text>
</comment>
<gene>
    <name evidence="3" type="primary">pcrC_1</name>
    <name evidence="3" type="ORF">Poly51_15330</name>
</gene>
<feature type="domain" description="Cytochrome c-552/4" evidence="2">
    <location>
        <begin position="52"/>
        <end position="128"/>
    </location>
</feature>
<dbReference type="EMBL" id="SJPW01000002">
    <property type="protein sequence ID" value="TWU58753.1"/>
    <property type="molecule type" value="Genomic_DNA"/>
</dbReference>
<evidence type="ECO:0000313" key="3">
    <source>
        <dbReference type="EMBL" id="TWU58753.1"/>
    </source>
</evidence>
<proteinExistence type="predicted"/>
<dbReference type="Pfam" id="PF13435">
    <property type="entry name" value="Cytochrome_C554"/>
    <property type="match status" value="1"/>
</dbReference>
<feature type="signal peptide" evidence="1">
    <location>
        <begin position="1"/>
        <end position="25"/>
    </location>
</feature>
<feature type="chain" id="PRO_5022790238" evidence="1">
    <location>
        <begin position="26"/>
        <end position="346"/>
    </location>
</feature>
<dbReference type="OrthoDB" id="257578at2"/>
<evidence type="ECO:0000256" key="1">
    <source>
        <dbReference type="SAM" id="SignalP"/>
    </source>
</evidence>
<reference evidence="3 4" key="1">
    <citation type="submission" date="2019-02" db="EMBL/GenBank/DDBJ databases">
        <title>Deep-cultivation of Planctomycetes and their phenomic and genomic characterization uncovers novel biology.</title>
        <authorList>
            <person name="Wiegand S."/>
            <person name="Jogler M."/>
            <person name="Boedeker C."/>
            <person name="Pinto D."/>
            <person name="Vollmers J."/>
            <person name="Rivas-Marin E."/>
            <person name="Kohn T."/>
            <person name="Peeters S.H."/>
            <person name="Heuer A."/>
            <person name="Rast P."/>
            <person name="Oberbeckmann S."/>
            <person name="Bunk B."/>
            <person name="Jeske O."/>
            <person name="Meyerdierks A."/>
            <person name="Storesund J.E."/>
            <person name="Kallscheuer N."/>
            <person name="Luecker S."/>
            <person name="Lage O.M."/>
            <person name="Pohl T."/>
            <person name="Merkel B.J."/>
            <person name="Hornburger P."/>
            <person name="Mueller R.-W."/>
            <person name="Bruemmer F."/>
            <person name="Labrenz M."/>
            <person name="Spormann A.M."/>
            <person name="Op Den Camp H."/>
            <person name="Overmann J."/>
            <person name="Amann R."/>
            <person name="Jetten M.S.M."/>
            <person name="Mascher T."/>
            <person name="Medema M.H."/>
            <person name="Devos D.P."/>
            <person name="Kaster A.-K."/>
            <person name="Ovreas L."/>
            <person name="Rohde M."/>
            <person name="Galperin M.Y."/>
            <person name="Jogler C."/>
        </authorList>
    </citation>
    <scope>NUCLEOTIDE SEQUENCE [LARGE SCALE GENOMIC DNA]</scope>
    <source>
        <strain evidence="3 4">Poly51</strain>
    </source>
</reference>
<keyword evidence="1" id="KW-0732">Signal</keyword>
<sequence precursor="true">MSNRYFARFAILCSTLLVAGSTGHAATISDSDHPTGTAAAQLDPTLVLGNEACVKCHASEIQVWKTTPHSRTFDELHRRPEAKQIAAKLGLGSIKNEGRCVACHYTEQAVAGAAPHVISGVSCESCHGEAKNWLDLHHDYGGEGITRLSESADHRQSRIAKSVSAGMRNPANVYAVAQSCLRCHTTADEQLVNVGGHSAGSLDFEFVSWSQGTIRHNFVRTDGKSNDVSDPERIRVMFVAGMIAELESSLRATAVATEKATYGVTVAKRGARAGARLKSVAAKVDSPTLNQIVTVFEGVTLKLNNRDQLTAAADQIAALGYQFAQRTDGASLGALDSFVPAGDRFK</sequence>
<accession>A0A5C6FAF5</accession>
<name>A0A5C6FAF5_9BACT</name>
<dbReference type="Proteomes" id="UP000318288">
    <property type="component" value="Unassembled WGS sequence"/>
</dbReference>
<organism evidence="3 4">
    <name type="scientific">Rubripirellula tenax</name>
    <dbReference type="NCBI Taxonomy" id="2528015"/>
    <lineage>
        <taxon>Bacteria</taxon>
        <taxon>Pseudomonadati</taxon>
        <taxon>Planctomycetota</taxon>
        <taxon>Planctomycetia</taxon>
        <taxon>Pirellulales</taxon>
        <taxon>Pirellulaceae</taxon>
        <taxon>Rubripirellula</taxon>
    </lineage>
</organism>
<evidence type="ECO:0000259" key="2">
    <source>
        <dbReference type="Pfam" id="PF13435"/>
    </source>
</evidence>
<dbReference type="AlphaFoldDB" id="A0A5C6FAF5"/>
<dbReference type="RefSeq" id="WP_146455866.1">
    <property type="nucleotide sequence ID" value="NZ_SJPW01000002.1"/>
</dbReference>